<name>A0ABQ9HW78_9NEOP</name>
<evidence type="ECO:0008006" key="3">
    <source>
        <dbReference type="Google" id="ProtNLM"/>
    </source>
</evidence>
<dbReference type="PANTHER" id="PTHR21261:SF14">
    <property type="entry name" value="BEATEN PATH IV, ISOFORM B"/>
    <property type="match status" value="1"/>
</dbReference>
<dbReference type="PANTHER" id="PTHR21261">
    <property type="entry name" value="BEAT PROTEIN"/>
    <property type="match status" value="1"/>
</dbReference>
<keyword evidence="2" id="KW-1185">Reference proteome</keyword>
<evidence type="ECO:0000313" key="2">
    <source>
        <dbReference type="Proteomes" id="UP001159363"/>
    </source>
</evidence>
<sequence length="106" mass="12256">MEWAIVRSGDDKEVVVLSAGICGLRMGRLRVPPYRIRGENALLVCEYDMEDDAIYSVKWYKDDEEFYRYVPKWTPPKSSYLVPGVKVDVSTATSLIAFFYIHSRIL</sequence>
<gene>
    <name evidence="1" type="ORF">PR048_008125</name>
</gene>
<dbReference type="EMBL" id="JARBHB010000003">
    <property type="protein sequence ID" value="KAJ8888633.1"/>
    <property type="molecule type" value="Genomic_DNA"/>
</dbReference>
<reference evidence="1 2" key="1">
    <citation type="submission" date="2023-02" db="EMBL/GenBank/DDBJ databases">
        <title>LHISI_Scaffold_Assembly.</title>
        <authorList>
            <person name="Stuart O.P."/>
            <person name="Cleave R."/>
            <person name="Magrath M.J.L."/>
            <person name="Mikheyev A.S."/>
        </authorList>
    </citation>
    <scope>NUCLEOTIDE SEQUENCE [LARGE SCALE GENOMIC DNA]</scope>
    <source>
        <strain evidence="1">Daus_M_001</strain>
        <tissue evidence="1">Leg muscle</tissue>
    </source>
</reference>
<accession>A0ABQ9HW78</accession>
<dbReference type="Proteomes" id="UP001159363">
    <property type="component" value="Chromosome 3"/>
</dbReference>
<organism evidence="1 2">
    <name type="scientific">Dryococelus australis</name>
    <dbReference type="NCBI Taxonomy" id="614101"/>
    <lineage>
        <taxon>Eukaryota</taxon>
        <taxon>Metazoa</taxon>
        <taxon>Ecdysozoa</taxon>
        <taxon>Arthropoda</taxon>
        <taxon>Hexapoda</taxon>
        <taxon>Insecta</taxon>
        <taxon>Pterygota</taxon>
        <taxon>Neoptera</taxon>
        <taxon>Polyneoptera</taxon>
        <taxon>Phasmatodea</taxon>
        <taxon>Verophasmatodea</taxon>
        <taxon>Anareolatae</taxon>
        <taxon>Phasmatidae</taxon>
        <taxon>Eurycanthinae</taxon>
        <taxon>Dryococelus</taxon>
    </lineage>
</organism>
<proteinExistence type="predicted"/>
<protein>
    <recommendedName>
        <fullName evidence="3">Ig-like domain-containing protein</fullName>
    </recommendedName>
</protein>
<evidence type="ECO:0000313" key="1">
    <source>
        <dbReference type="EMBL" id="KAJ8888633.1"/>
    </source>
</evidence>
<comment type="caution">
    <text evidence="1">The sequence shown here is derived from an EMBL/GenBank/DDBJ whole genome shotgun (WGS) entry which is preliminary data.</text>
</comment>